<evidence type="ECO:0000256" key="9">
    <source>
        <dbReference type="PROSITE-ProRule" id="PRU00277"/>
    </source>
</evidence>
<dbReference type="RefSeq" id="WP_155313535.1">
    <property type="nucleotide sequence ID" value="NZ_AP021879.1"/>
</dbReference>
<keyword evidence="13" id="KW-1185">Reference proteome</keyword>
<dbReference type="Gene3D" id="3.40.30.10">
    <property type="entry name" value="Glutaredoxin"/>
    <property type="match status" value="1"/>
</dbReference>
<proteinExistence type="inferred from homology"/>
<evidence type="ECO:0000256" key="6">
    <source>
        <dbReference type="ARBA" id="ARBA00023186"/>
    </source>
</evidence>
<dbReference type="InterPro" id="IPR001179">
    <property type="entry name" value="PPIase_FKBP_dom"/>
</dbReference>
<dbReference type="PROSITE" id="PS51352">
    <property type="entry name" value="THIOREDOXIN_2"/>
    <property type="match status" value="1"/>
</dbReference>
<dbReference type="InterPro" id="IPR046357">
    <property type="entry name" value="PPIase_dom_sf"/>
</dbReference>
<dbReference type="GO" id="GO:0005737">
    <property type="term" value="C:cytoplasm"/>
    <property type="evidence" value="ECO:0007669"/>
    <property type="project" value="UniProtKB-SubCell"/>
</dbReference>
<sequence>MDSIAGVRKFSLFILLIGLSMIGSGAAAIVAEAEPAVAPKEVMVSDYEQFQTMLKQSIEEAEEKGQKEIFIELKEDPNIVQPADMVEVDYTVVDQQGQVVYSTKEEMFARMDERYADLFGQSGKATGAETVLAGFAGLFPGIGHAVLGMHSGERKKTEVTPEKGFGAREEKKVKAYSRRRVLPKIARLTVNSYLENFKSAPETGKAVNFSTYFPSRVTGVQNGIVTLESMAADGKTYQDDFGAATVSVQEDSVLITLEPLIGAIFDAEGKRGVITKKDADHFYVDYNHPLAGTNLIFDVAVHRLQKFSEFEKIQIPWNIDNNTAMALAEQENKPVVLVLYAEWCHWSQRLLTNTFRDPRIKRFHDRFVWLKIDSDKEQVYKEIFGQENYPMIVLMNSQGDILEKIGGFQDGGTLALYLENILTGKTLAKAIVHAKQQSTASSQHCKSAD</sequence>
<dbReference type="InterPro" id="IPR036249">
    <property type="entry name" value="Thioredoxin-like_sf"/>
</dbReference>
<evidence type="ECO:0000256" key="8">
    <source>
        <dbReference type="ARBA" id="ARBA00037071"/>
    </source>
</evidence>
<dbReference type="Gene3D" id="3.10.50.40">
    <property type="match status" value="2"/>
</dbReference>
<comment type="similarity">
    <text evidence="3">Belongs to the FKBP-type PPIase family.</text>
</comment>
<feature type="domain" description="PPIase FKBP-type" evidence="10">
    <location>
        <begin position="83"/>
        <end position="198"/>
    </location>
</feature>
<keyword evidence="4" id="KW-0963">Cytoplasm</keyword>
<dbReference type="Proteomes" id="UP000422108">
    <property type="component" value="Chromosome"/>
</dbReference>
<dbReference type="PANTHER" id="PTHR47861:SF3">
    <property type="entry name" value="FKBP-TYPE PEPTIDYL-PROLYL CIS-TRANS ISOMERASE SLYD"/>
    <property type="match status" value="1"/>
</dbReference>
<evidence type="ECO:0000256" key="2">
    <source>
        <dbReference type="ARBA" id="ARBA00004496"/>
    </source>
</evidence>
<keyword evidence="6" id="KW-0143">Chaperone</keyword>
<dbReference type="PANTHER" id="PTHR47861">
    <property type="entry name" value="FKBP-TYPE PEPTIDYL-PROLYL CIS-TRANS ISOMERASE SLYD"/>
    <property type="match status" value="1"/>
</dbReference>
<protein>
    <recommendedName>
        <fullName evidence="9">peptidylprolyl isomerase</fullName>
        <ecNumber evidence="9">5.2.1.8</ecNumber>
    </recommendedName>
</protein>
<evidence type="ECO:0000256" key="4">
    <source>
        <dbReference type="ARBA" id="ARBA00022490"/>
    </source>
</evidence>
<dbReference type="AlphaFoldDB" id="A0A5K8ALZ0"/>
<dbReference type="PROSITE" id="PS50059">
    <property type="entry name" value="FKBP_PPIASE"/>
    <property type="match status" value="1"/>
</dbReference>
<evidence type="ECO:0000256" key="3">
    <source>
        <dbReference type="ARBA" id="ARBA00006577"/>
    </source>
</evidence>
<dbReference type="EC" id="5.2.1.8" evidence="9"/>
<accession>A0A5K8ALZ0</accession>
<dbReference type="EMBL" id="AP021879">
    <property type="protein sequence ID" value="BBO92850.1"/>
    <property type="molecule type" value="Genomic_DNA"/>
</dbReference>
<keyword evidence="7 9" id="KW-0413">Isomerase</keyword>
<dbReference type="GO" id="GO:0003755">
    <property type="term" value="F:peptidyl-prolyl cis-trans isomerase activity"/>
    <property type="evidence" value="ECO:0007669"/>
    <property type="project" value="UniProtKB-KW"/>
</dbReference>
<evidence type="ECO:0000259" key="11">
    <source>
        <dbReference type="PROSITE" id="PS51352"/>
    </source>
</evidence>
<dbReference type="SUPFAM" id="SSF54534">
    <property type="entry name" value="FKBP-like"/>
    <property type="match status" value="2"/>
</dbReference>
<evidence type="ECO:0000313" key="13">
    <source>
        <dbReference type="Proteomes" id="UP000422108"/>
    </source>
</evidence>
<evidence type="ECO:0000256" key="7">
    <source>
        <dbReference type="ARBA" id="ARBA00023235"/>
    </source>
</evidence>
<evidence type="ECO:0000256" key="5">
    <source>
        <dbReference type="ARBA" id="ARBA00023110"/>
    </source>
</evidence>
<dbReference type="GO" id="GO:0042026">
    <property type="term" value="P:protein refolding"/>
    <property type="evidence" value="ECO:0007669"/>
    <property type="project" value="UniProtKB-ARBA"/>
</dbReference>
<organism evidence="12 13">
    <name type="scientific">Desulfosarcina ovata subsp. ovata</name>
    <dbReference type="NCBI Taxonomy" id="2752305"/>
    <lineage>
        <taxon>Bacteria</taxon>
        <taxon>Pseudomonadati</taxon>
        <taxon>Thermodesulfobacteriota</taxon>
        <taxon>Desulfobacteria</taxon>
        <taxon>Desulfobacterales</taxon>
        <taxon>Desulfosarcinaceae</taxon>
        <taxon>Desulfosarcina</taxon>
    </lineage>
</organism>
<comment type="subcellular location">
    <subcellularLocation>
        <location evidence="2">Cytoplasm</location>
    </subcellularLocation>
</comment>
<dbReference type="InterPro" id="IPR013766">
    <property type="entry name" value="Thioredoxin_domain"/>
</dbReference>
<evidence type="ECO:0000259" key="10">
    <source>
        <dbReference type="PROSITE" id="PS50059"/>
    </source>
</evidence>
<keyword evidence="5 9" id="KW-0697">Rotamase</keyword>
<comment type="function">
    <text evidence="8">Also involved in hydrogenase metallocenter assembly, probably by participating in the nickel insertion step. This function in hydrogenase biosynthesis requires chaperone activity and the presence of the metal-binding domain, but not PPIase activity.</text>
</comment>
<dbReference type="Pfam" id="PF13899">
    <property type="entry name" value="Thioredoxin_7"/>
    <property type="match status" value="1"/>
</dbReference>
<feature type="domain" description="Thioredoxin" evidence="11">
    <location>
        <begin position="301"/>
        <end position="423"/>
    </location>
</feature>
<evidence type="ECO:0000313" key="12">
    <source>
        <dbReference type="EMBL" id="BBO92850.1"/>
    </source>
</evidence>
<comment type="catalytic activity">
    <reaction evidence="1 9">
        <text>[protein]-peptidylproline (omega=180) = [protein]-peptidylproline (omega=0)</text>
        <dbReference type="Rhea" id="RHEA:16237"/>
        <dbReference type="Rhea" id="RHEA-COMP:10747"/>
        <dbReference type="Rhea" id="RHEA-COMP:10748"/>
        <dbReference type="ChEBI" id="CHEBI:83833"/>
        <dbReference type="ChEBI" id="CHEBI:83834"/>
        <dbReference type="EC" id="5.2.1.8"/>
    </reaction>
</comment>
<gene>
    <name evidence="12" type="ORF">DSCOOX_60300</name>
</gene>
<name>A0A5K8ALZ0_9BACT</name>
<reference evidence="12 13" key="1">
    <citation type="submission" date="2019-11" db="EMBL/GenBank/DDBJ databases">
        <title>Comparative genomics of hydrocarbon-degrading Desulfosarcina strains.</title>
        <authorList>
            <person name="Watanabe M."/>
            <person name="Kojima H."/>
            <person name="Fukui M."/>
        </authorList>
    </citation>
    <scope>NUCLEOTIDE SEQUENCE [LARGE SCALE GENOMIC DNA]</scope>
    <source>
        <strain evidence="13">oXyS1</strain>
    </source>
</reference>
<dbReference type="SUPFAM" id="SSF52833">
    <property type="entry name" value="Thioredoxin-like"/>
    <property type="match status" value="1"/>
</dbReference>
<evidence type="ECO:0000256" key="1">
    <source>
        <dbReference type="ARBA" id="ARBA00000971"/>
    </source>
</evidence>